<dbReference type="GO" id="GO:0008765">
    <property type="term" value="F:UDP-N-acetylmuramoylalanyl-D-glutamate-2,6-diaminopimelate ligase activity"/>
    <property type="evidence" value="ECO:0007669"/>
    <property type="project" value="UniProtKB-EC"/>
</dbReference>
<dbReference type="InterPro" id="IPR005761">
    <property type="entry name" value="UDP-N-AcMur-Glu-dNH2Pim_ligase"/>
</dbReference>
<dbReference type="Proteomes" id="UP001203004">
    <property type="component" value="Unassembled WGS sequence"/>
</dbReference>
<evidence type="ECO:0000256" key="1">
    <source>
        <dbReference type="ARBA" id="ARBA00004752"/>
    </source>
</evidence>
<gene>
    <name evidence="8" type="primary">murE</name>
    <name evidence="13" type="ORF">M3N64_03180</name>
</gene>
<dbReference type="InterPro" id="IPR013221">
    <property type="entry name" value="Mur_ligase_cen"/>
</dbReference>
<evidence type="ECO:0000259" key="11">
    <source>
        <dbReference type="Pfam" id="PF02875"/>
    </source>
</evidence>
<feature type="domain" description="Mur ligase C-terminal" evidence="11">
    <location>
        <begin position="333"/>
        <end position="458"/>
    </location>
</feature>
<dbReference type="SUPFAM" id="SSF63418">
    <property type="entry name" value="MurE/MurF N-terminal domain"/>
    <property type="match status" value="1"/>
</dbReference>
<name>A0ABT0M7U8_9BACL</name>
<feature type="modified residue" description="N6-carboxylysine" evidence="8">
    <location>
        <position position="217"/>
    </location>
</feature>
<dbReference type="EMBL" id="JAMAST010000002">
    <property type="protein sequence ID" value="MCL1630947.1"/>
    <property type="molecule type" value="Genomic_DNA"/>
</dbReference>
<dbReference type="Gene3D" id="3.40.1190.10">
    <property type="entry name" value="Mur-like, catalytic domain"/>
    <property type="match status" value="1"/>
</dbReference>
<dbReference type="SUPFAM" id="SSF53623">
    <property type="entry name" value="MurD-like peptide ligases, catalytic domain"/>
    <property type="match status" value="1"/>
</dbReference>
<evidence type="ECO:0000256" key="4">
    <source>
        <dbReference type="ARBA" id="ARBA00022960"/>
    </source>
</evidence>
<feature type="binding site" evidence="8">
    <location>
        <begin position="406"/>
        <end position="409"/>
    </location>
    <ligand>
        <name>meso-2,6-diaminopimelate</name>
        <dbReference type="ChEBI" id="CHEBI:57791"/>
    </ligand>
</feature>
<dbReference type="PANTHER" id="PTHR23135">
    <property type="entry name" value="MUR LIGASE FAMILY MEMBER"/>
    <property type="match status" value="1"/>
</dbReference>
<dbReference type="InterPro" id="IPR004101">
    <property type="entry name" value="Mur_ligase_C"/>
</dbReference>
<keyword evidence="7 8" id="KW-0961">Cell wall biogenesis/degradation</keyword>
<dbReference type="Gene3D" id="3.90.190.20">
    <property type="entry name" value="Mur ligase, C-terminal domain"/>
    <property type="match status" value="1"/>
</dbReference>
<feature type="binding site" evidence="8">
    <location>
        <position position="30"/>
    </location>
    <ligand>
        <name>UDP-N-acetyl-alpha-D-muramoyl-L-alanyl-D-glutamate</name>
        <dbReference type="ChEBI" id="CHEBI:83900"/>
    </ligand>
</feature>
<organism evidence="13 14">
    <name type="scientific">Sporolactobacillus mangiferae</name>
    <dbReference type="NCBI Taxonomy" id="2940498"/>
    <lineage>
        <taxon>Bacteria</taxon>
        <taxon>Bacillati</taxon>
        <taxon>Bacillota</taxon>
        <taxon>Bacilli</taxon>
        <taxon>Bacillales</taxon>
        <taxon>Sporolactobacillaceae</taxon>
        <taxon>Sporolactobacillus</taxon>
    </lineage>
</organism>
<evidence type="ECO:0000313" key="13">
    <source>
        <dbReference type="EMBL" id="MCL1630947.1"/>
    </source>
</evidence>
<keyword evidence="8" id="KW-0963">Cytoplasm</keyword>
<comment type="caution">
    <text evidence="8">Lacks conserved residue(s) required for the propagation of feature annotation.</text>
</comment>
<comment type="catalytic activity">
    <reaction evidence="8">
        <text>UDP-N-acetyl-alpha-D-muramoyl-L-alanyl-D-glutamate + meso-2,6-diaminopimelate + ATP = UDP-N-acetyl-alpha-D-muramoyl-L-alanyl-gamma-D-glutamyl-meso-2,6-diaminopimelate + ADP + phosphate + H(+)</text>
        <dbReference type="Rhea" id="RHEA:23676"/>
        <dbReference type="ChEBI" id="CHEBI:15378"/>
        <dbReference type="ChEBI" id="CHEBI:30616"/>
        <dbReference type="ChEBI" id="CHEBI:43474"/>
        <dbReference type="ChEBI" id="CHEBI:57791"/>
        <dbReference type="ChEBI" id="CHEBI:83900"/>
        <dbReference type="ChEBI" id="CHEBI:83905"/>
        <dbReference type="ChEBI" id="CHEBI:456216"/>
        <dbReference type="EC" id="6.3.2.13"/>
    </reaction>
</comment>
<evidence type="ECO:0000256" key="6">
    <source>
        <dbReference type="ARBA" id="ARBA00023306"/>
    </source>
</evidence>
<reference evidence="13 14" key="1">
    <citation type="submission" date="2022-05" db="EMBL/GenBank/DDBJ databases">
        <title>Sporolactobacillus sp nov CPB3-1, isolated from tree bark (Mangifera indica L.).</title>
        <authorList>
            <person name="Phuengjayaem S."/>
            <person name="Tanasupawat S."/>
        </authorList>
    </citation>
    <scope>NUCLEOTIDE SEQUENCE [LARGE SCALE GENOMIC DNA]</scope>
    <source>
        <strain evidence="13 14">CPB3-1</strain>
    </source>
</reference>
<dbReference type="Gene3D" id="3.40.1390.10">
    <property type="entry name" value="MurE/MurF, N-terminal domain"/>
    <property type="match status" value="1"/>
</dbReference>
<feature type="domain" description="Mur ligase central" evidence="12">
    <location>
        <begin position="106"/>
        <end position="311"/>
    </location>
</feature>
<dbReference type="HAMAP" id="MF_00208">
    <property type="entry name" value="MurE"/>
    <property type="match status" value="1"/>
</dbReference>
<evidence type="ECO:0000256" key="3">
    <source>
        <dbReference type="ARBA" id="ARBA00022618"/>
    </source>
</evidence>
<dbReference type="Pfam" id="PF08245">
    <property type="entry name" value="Mur_ligase_M"/>
    <property type="match status" value="1"/>
</dbReference>
<dbReference type="NCBIfam" id="NF001126">
    <property type="entry name" value="PRK00139.1-4"/>
    <property type="match status" value="1"/>
</dbReference>
<keyword evidence="8" id="KW-0547">Nucleotide-binding</keyword>
<feature type="binding site" evidence="8">
    <location>
        <position position="177"/>
    </location>
    <ligand>
        <name>UDP-N-acetyl-alpha-D-muramoyl-L-alanyl-D-glutamate</name>
        <dbReference type="ChEBI" id="CHEBI:83900"/>
    </ligand>
</feature>
<keyword evidence="3 8" id="KW-0132">Cell division</keyword>
<feature type="binding site" evidence="8">
    <location>
        <position position="382"/>
    </location>
    <ligand>
        <name>meso-2,6-diaminopimelate</name>
        <dbReference type="ChEBI" id="CHEBI:57791"/>
    </ligand>
</feature>
<comment type="caution">
    <text evidence="13">The sequence shown here is derived from an EMBL/GenBank/DDBJ whole genome shotgun (WGS) entry which is preliminary data.</text>
</comment>
<dbReference type="Pfam" id="PF01225">
    <property type="entry name" value="Mur_ligase"/>
    <property type="match status" value="1"/>
</dbReference>
<comment type="PTM">
    <text evidence="8">Carboxylation is probably crucial for Mg(2+) binding and, consequently, for the gamma-phosphate positioning of ATP.</text>
</comment>
<evidence type="ECO:0000256" key="5">
    <source>
        <dbReference type="ARBA" id="ARBA00022984"/>
    </source>
</evidence>
<feature type="binding site" evidence="8">
    <location>
        <begin position="150"/>
        <end position="151"/>
    </location>
    <ligand>
        <name>UDP-N-acetyl-alpha-D-muramoyl-L-alanyl-D-glutamate</name>
        <dbReference type="ChEBI" id="CHEBI:83900"/>
    </ligand>
</feature>
<evidence type="ECO:0000256" key="9">
    <source>
        <dbReference type="RuleBase" id="RU004135"/>
    </source>
</evidence>
<evidence type="ECO:0000259" key="12">
    <source>
        <dbReference type="Pfam" id="PF08245"/>
    </source>
</evidence>
<dbReference type="NCBIfam" id="TIGR01085">
    <property type="entry name" value="murE"/>
    <property type="match status" value="1"/>
</dbReference>
<dbReference type="Pfam" id="PF02875">
    <property type="entry name" value="Mur_ligase_C"/>
    <property type="match status" value="1"/>
</dbReference>
<sequence length="486" mass="53213">MKFADCLKALAFFRQERTGNPEINDLVIDSRLVKPGTLFFCIKGHHVDGHLFAAQAEKNGAVAMIAQDPVDVSIPVIYVNDTHKALAMISDQFYGHPSRDLHMIGVTGTNGKTTITYLIQSIQEAAGMNTGLIGTMGIRYKDEWLPVENTTPEVHLIHKNLAKMKAQGAVSVVMETSSNALYDGRVHGCDFNVGIFTNLTEDHLDLHGTMKDYMYAKSLLFSQLGNSYGSGKKVAVLNADDPASEVYRHMTAAQVMTYGIDKGADFRAKSIQIRPAGTDFILETGSRSYSVSMKLIGKFSVYNVLAALAACSIQGLDLAGMIHAVERIKGVSGRFEPVDAGQDFTVIVDYSHTPDSLENALDTIREFAQKRIIAVVGCGGDRERGKRPIMARIAVNKSDLAVLTSDNPRTEDPAAILEEMEAGIQGSTYKKIINRRDAIKYAVESAESGDIILIAGKGHEDYQIIGTTKYHFDDREEARAAILERE</sequence>
<feature type="domain" description="Mur ligase N-terminal catalytic" evidence="10">
    <location>
        <begin position="23"/>
        <end position="94"/>
    </location>
</feature>
<feature type="binding site" evidence="8">
    <location>
        <position position="149"/>
    </location>
    <ligand>
        <name>UDP-N-acetyl-alpha-D-muramoyl-L-alanyl-D-glutamate</name>
        <dbReference type="ChEBI" id="CHEBI:83900"/>
    </ligand>
</feature>
<dbReference type="InterPro" id="IPR000713">
    <property type="entry name" value="Mur_ligase_N"/>
</dbReference>
<dbReference type="InterPro" id="IPR036615">
    <property type="entry name" value="Mur_ligase_C_dom_sf"/>
</dbReference>
<feature type="binding site" evidence="8">
    <location>
        <position position="185"/>
    </location>
    <ligand>
        <name>UDP-N-acetyl-alpha-D-muramoyl-L-alanyl-D-glutamate</name>
        <dbReference type="ChEBI" id="CHEBI:83900"/>
    </ligand>
</feature>
<comment type="subcellular location">
    <subcellularLocation>
        <location evidence="8 9">Cytoplasm</location>
    </subcellularLocation>
</comment>
<dbReference type="NCBIfam" id="NF001124">
    <property type="entry name" value="PRK00139.1-2"/>
    <property type="match status" value="1"/>
</dbReference>
<keyword evidence="4 8" id="KW-0133">Cell shape</keyword>
<accession>A0ABT0M7U8</accession>
<feature type="binding site" evidence="8">
    <location>
        <position position="456"/>
    </location>
    <ligand>
        <name>meso-2,6-diaminopimelate</name>
        <dbReference type="ChEBI" id="CHEBI:57791"/>
    </ligand>
</feature>
<comment type="cofactor">
    <cofactor evidence="8">
        <name>Mg(2+)</name>
        <dbReference type="ChEBI" id="CHEBI:18420"/>
    </cofactor>
</comment>
<comment type="similarity">
    <text evidence="2 8">Belongs to the MurCDEF family. MurE subfamily.</text>
</comment>
<evidence type="ECO:0000256" key="7">
    <source>
        <dbReference type="ARBA" id="ARBA00023316"/>
    </source>
</evidence>
<dbReference type="InterPro" id="IPR036565">
    <property type="entry name" value="Mur-like_cat_sf"/>
</dbReference>
<dbReference type="EC" id="6.3.2.13" evidence="8"/>
<keyword evidence="8 13" id="KW-0436">Ligase</keyword>
<dbReference type="InterPro" id="IPR035911">
    <property type="entry name" value="MurE/MurF_N"/>
</dbReference>
<feature type="binding site" evidence="8">
    <location>
        <begin position="108"/>
        <end position="114"/>
    </location>
    <ligand>
        <name>ATP</name>
        <dbReference type="ChEBI" id="CHEBI:30616"/>
    </ligand>
</feature>
<keyword evidence="14" id="KW-1185">Reference proteome</keyword>
<dbReference type="RefSeq" id="WP_249097478.1">
    <property type="nucleotide sequence ID" value="NZ_JAMAST010000002.1"/>
</dbReference>
<dbReference type="SUPFAM" id="SSF53244">
    <property type="entry name" value="MurD-like peptide ligases, peptide-binding domain"/>
    <property type="match status" value="1"/>
</dbReference>
<evidence type="ECO:0000313" key="14">
    <source>
        <dbReference type="Proteomes" id="UP001203004"/>
    </source>
</evidence>
<evidence type="ECO:0000259" key="10">
    <source>
        <dbReference type="Pfam" id="PF01225"/>
    </source>
</evidence>
<comment type="pathway">
    <text evidence="1 8 9">Cell wall biogenesis; peptidoglycan biosynthesis.</text>
</comment>
<keyword evidence="5 8" id="KW-0573">Peptidoglycan synthesis</keyword>
<comment type="function">
    <text evidence="8">Catalyzes the addition of meso-diaminopimelic acid to the nucleotide precursor UDP-N-acetylmuramoyl-L-alanyl-D-glutamate (UMAG) in the biosynthesis of bacterial cell-wall peptidoglycan.</text>
</comment>
<feature type="binding site" evidence="8">
    <location>
        <position position="460"/>
    </location>
    <ligand>
        <name>meso-2,6-diaminopimelate</name>
        <dbReference type="ChEBI" id="CHEBI:57791"/>
    </ligand>
</feature>
<protein>
    <recommendedName>
        <fullName evidence="8">UDP-N-acetylmuramoyl-L-alanyl-D-glutamate--2,6-diaminopimelate ligase</fullName>
        <ecNumber evidence="8">6.3.2.13</ecNumber>
    </recommendedName>
    <alternativeName>
        <fullName evidence="8">Meso-A2pm-adding enzyme</fullName>
    </alternativeName>
    <alternativeName>
        <fullName evidence="8">Meso-diaminopimelate-adding enzyme</fullName>
    </alternativeName>
    <alternativeName>
        <fullName evidence="8">UDP-MurNAc-L-Ala-D-Glu:meso-diaminopimelate ligase</fullName>
    </alternativeName>
    <alternativeName>
        <fullName evidence="8">UDP-MurNAc-tripeptide synthetase</fullName>
    </alternativeName>
    <alternativeName>
        <fullName evidence="8">UDP-N-acetylmuramyl-tripeptide synthetase</fullName>
    </alternativeName>
</protein>
<evidence type="ECO:0000256" key="2">
    <source>
        <dbReference type="ARBA" id="ARBA00005898"/>
    </source>
</evidence>
<proteinExistence type="inferred from homology"/>
<keyword evidence="8" id="KW-0067">ATP-binding</keyword>
<keyword evidence="8" id="KW-0460">Magnesium</keyword>
<keyword evidence="6 8" id="KW-0131">Cell cycle</keyword>
<feature type="short sequence motif" description="Meso-diaminopimelate recognition motif" evidence="8">
    <location>
        <begin position="406"/>
        <end position="409"/>
    </location>
</feature>
<dbReference type="PANTHER" id="PTHR23135:SF4">
    <property type="entry name" value="UDP-N-ACETYLMURAMOYL-L-ALANYL-D-GLUTAMATE--2,6-DIAMINOPIMELATE LIGASE MURE HOMOLOG, CHLOROPLASTIC"/>
    <property type="match status" value="1"/>
</dbReference>
<evidence type="ECO:0000256" key="8">
    <source>
        <dbReference type="HAMAP-Rule" id="MF_00208"/>
    </source>
</evidence>